<evidence type="ECO:0000313" key="1">
    <source>
        <dbReference type="EMBL" id="MFC5365565.1"/>
    </source>
</evidence>
<dbReference type="AlphaFoldDB" id="A0ABD5R6J4"/>
<comment type="caution">
    <text evidence="1">The sequence shown here is derived from an EMBL/GenBank/DDBJ whole genome shotgun (WGS) entry which is preliminary data.</text>
</comment>
<accession>A0ABD5R6J4</accession>
<name>A0ABD5R6J4_9EURY</name>
<proteinExistence type="predicted"/>
<evidence type="ECO:0000313" key="2">
    <source>
        <dbReference type="Proteomes" id="UP001596201"/>
    </source>
</evidence>
<protein>
    <submittedName>
        <fullName evidence="1">Uncharacterized protein</fullName>
    </submittedName>
</protein>
<organism evidence="1 2">
    <name type="scientific">Salinirubrum litoreum</name>
    <dbReference type="NCBI Taxonomy" id="1126234"/>
    <lineage>
        <taxon>Archaea</taxon>
        <taxon>Methanobacteriati</taxon>
        <taxon>Methanobacteriota</taxon>
        <taxon>Stenosarchaea group</taxon>
        <taxon>Halobacteria</taxon>
        <taxon>Halobacteriales</taxon>
        <taxon>Haloferacaceae</taxon>
        <taxon>Salinirubrum</taxon>
    </lineage>
</organism>
<dbReference type="RefSeq" id="WP_227229146.1">
    <property type="nucleotide sequence ID" value="NZ_JAJCVJ010000001.1"/>
</dbReference>
<reference evidence="1 2" key="1">
    <citation type="journal article" date="2019" name="Int. J. Syst. Evol. Microbiol.">
        <title>The Global Catalogue of Microorganisms (GCM) 10K type strain sequencing project: providing services to taxonomists for standard genome sequencing and annotation.</title>
        <authorList>
            <consortium name="The Broad Institute Genomics Platform"/>
            <consortium name="The Broad Institute Genome Sequencing Center for Infectious Disease"/>
            <person name="Wu L."/>
            <person name="Ma J."/>
        </authorList>
    </citation>
    <scope>NUCLEOTIDE SEQUENCE [LARGE SCALE GENOMIC DNA]</scope>
    <source>
        <strain evidence="1 2">CGMCC 1.12237</strain>
    </source>
</reference>
<sequence>MKTIRGEWRVIGRSTGDRELLVRPVGEAMVVPDELDLAGCLRVGTDQYGDELDDVVADLSVGALLDAGIYPGTPGRFVELSVVAEPTFTLVHETDKTPSVAADLWERATADEEVAEPIGASMAVETGDGDAEVHVLQSSLRAPEDMWWQFVAGDGAESLFAGFEHLDGKPVDVIAAKPTNQPFFYVFAFPTTDTRTARNLRATLGVTEDGEARQPLSVEDIERLATEHGMTATVSGTPR</sequence>
<dbReference type="Proteomes" id="UP001596201">
    <property type="component" value="Unassembled WGS sequence"/>
</dbReference>
<keyword evidence="2" id="KW-1185">Reference proteome</keyword>
<gene>
    <name evidence="1" type="ORF">ACFPJ5_01340</name>
</gene>
<dbReference type="EMBL" id="JBHSKX010000001">
    <property type="protein sequence ID" value="MFC5365565.1"/>
    <property type="molecule type" value="Genomic_DNA"/>
</dbReference>